<evidence type="ECO:0000313" key="2">
    <source>
        <dbReference type="EMBL" id="AAR88119.1"/>
    </source>
</evidence>
<accession>Q6S966</accession>
<evidence type="ECO:0000259" key="1">
    <source>
        <dbReference type="Pfam" id="PF03011"/>
    </source>
</evidence>
<dbReference type="InterPro" id="IPR004258">
    <property type="entry name" value="DBL"/>
</dbReference>
<feature type="non-terminal residue" evidence="2">
    <location>
        <position position="127"/>
    </location>
</feature>
<protein>
    <submittedName>
        <fullName evidence="2">Erythrocyte membrane protein 1</fullName>
    </submittedName>
</protein>
<dbReference type="Pfam" id="PF03011">
    <property type="entry name" value="PFEMP"/>
    <property type="match status" value="1"/>
</dbReference>
<dbReference type="SUPFAM" id="SSF140924">
    <property type="entry name" value="Duffy binding domain-like"/>
    <property type="match status" value="1"/>
</dbReference>
<dbReference type="Gene3D" id="1.20.58.830">
    <property type="match status" value="1"/>
</dbReference>
<feature type="non-terminal residue" evidence="2">
    <location>
        <position position="1"/>
    </location>
</feature>
<reference evidence="2" key="1">
    <citation type="journal article" date="2004" name="J. Infect. Dis.">
        <title>Longitudinal assessment of Plasmodium falciparum var gene transcription in naturally infected asymptomatic children in Papua New Guinea.</title>
        <authorList>
            <person name="Kaestli M."/>
            <person name="Cortes A."/>
            <person name="Lagog M."/>
            <person name="Ott M."/>
            <person name="Beck H.P."/>
        </authorList>
    </citation>
    <scope>NUCLEOTIDE SEQUENCE</scope>
</reference>
<dbReference type="EMBL" id="AY462634">
    <property type="protein sequence ID" value="AAR88119.1"/>
    <property type="molecule type" value="mRNA"/>
</dbReference>
<gene>
    <name evidence="2" type="primary">var</name>
</gene>
<organism evidence="2">
    <name type="scientific">Plasmodium falciparum</name>
    <name type="common">malaria parasite P. falciparum</name>
    <dbReference type="NCBI Taxonomy" id="5833"/>
    <lineage>
        <taxon>Eukaryota</taxon>
        <taxon>Sar</taxon>
        <taxon>Alveolata</taxon>
        <taxon>Apicomplexa</taxon>
        <taxon>Aconoidasida</taxon>
        <taxon>Haemosporida</taxon>
        <taxon>Plasmodiidae</taxon>
        <taxon>Plasmodium</taxon>
        <taxon>Plasmodium (Laverania)</taxon>
    </lineage>
</organism>
<proteinExistence type="evidence at transcript level"/>
<sequence>VPDMLKDSIHWKKKLEKCLKNGTKTCGNQKCKGNCDCFQRWIDKKKDEWENIKIHFAKQDFGKEGVFLGVFGSGYILEGVLEKEELLKIIEGTYGKSKETEHIKKLLEEETTVDADNENNTTIDKLL</sequence>
<feature type="domain" description="Duffy-binding-like" evidence="1">
    <location>
        <begin position="2"/>
        <end position="127"/>
    </location>
</feature>
<dbReference type="AlphaFoldDB" id="Q6S966"/>
<name>Q6S966_PLAFA</name>